<dbReference type="Proteomes" id="UP000446658">
    <property type="component" value="Unassembled WGS sequence"/>
</dbReference>
<evidence type="ECO:0000313" key="1">
    <source>
        <dbReference type="EMBL" id="MTD32477.1"/>
    </source>
</evidence>
<sequence>MLAGELQEVSRAFAGVMLKNGYRFHETSPATACSCRKAGRPLMAGHEKTADSDEYNVCSPISAAL</sequence>
<evidence type="ECO:0000313" key="2">
    <source>
        <dbReference type="Proteomes" id="UP000446658"/>
    </source>
</evidence>
<accession>A0A844GC44</accession>
<dbReference type="AlphaFoldDB" id="A0A844GC44"/>
<keyword evidence="2" id="KW-1185">Reference proteome</keyword>
<protein>
    <submittedName>
        <fullName evidence="1">Uncharacterized protein</fullName>
    </submittedName>
</protein>
<organism evidence="1 2">
    <name type="scientific">Paludibacterium denitrificans</name>
    <dbReference type="NCBI Taxonomy" id="2675226"/>
    <lineage>
        <taxon>Bacteria</taxon>
        <taxon>Pseudomonadati</taxon>
        <taxon>Pseudomonadota</taxon>
        <taxon>Betaproteobacteria</taxon>
        <taxon>Neisseriales</taxon>
        <taxon>Chromobacteriaceae</taxon>
        <taxon>Paludibacterium</taxon>
    </lineage>
</organism>
<gene>
    <name evidence="1" type="ORF">GKE73_01780</name>
</gene>
<proteinExistence type="predicted"/>
<comment type="caution">
    <text evidence="1">The sequence shown here is derived from an EMBL/GenBank/DDBJ whole genome shotgun (WGS) entry which is preliminary data.</text>
</comment>
<dbReference type="RefSeq" id="WP_230368909.1">
    <property type="nucleotide sequence ID" value="NZ_WLYX01000001.1"/>
</dbReference>
<dbReference type="EMBL" id="WLYX01000001">
    <property type="protein sequence ID" value="MTD32477.1"/>
    <property type="molecule type" value="Genomic_DNA"/>
</dbReference>
<reference evidence="1 2" key="1">
    <citation type="submission" date="2019-11" db="EMBL/GenBank/DDBJ databases">
        <title>Draft genome sequence of Paludibacterium sp. dN18-1.</title>
        <authorList>
            <person name="Im W.-T."/>
        </authorList>
    </citation>
    <scope>NUCLEOTIDE SEQUENCE [LARGE SCALE GENOMIC DNA]</scope>
    <source>
        <strain evidence="2">dN 18-1</strain>
    </source>
</reference>
<name>A0A844GC44_9NEIS</name>